<name>A0ABP9KG60_9ACTN</name>
<dbReference type="EMBL" id="BAABKC010000044">
    <property type="protein sequence ID" value="GAA5056155.1"/>
    <property type="molecule type" value="Genomic_DNA"/>
</dbReference>
<sequence>MERFEALARLLRRRASSGSAGHNSTVSDDCANGHDPDSTRGAGDARWRRCKSRAIGVVRGVSLALALLHNGGDALMFLEHVHDRGGFCSLDLVRDNEMLDNFVCSL</sequence>
<gene>
    <name evidence="2" type="ORF">GCM10023336_28620</name>
</gene>
<proteinExistence type="predicted"/>
<reference evidence="3" key="1">
    <citation type="journal article" date="2019" name="Int. J. Syst. Evol. Microbiol.">
        <title>The Global Catalogue of Microorganisms (GCM) 10K type strain sequencing project: providing services to taxonomists for standard genome sequencing and annotation.</title>
        <authorList>
            <consortium name="The Broad Institute Genomics Platform"/>
            <consortium name="The Broad Institute Genome Sequencing Center for Infectious Disease"/>
            <person name="Wu L."/>
            <person name="Ma J."/>
        </authorList>
    </citation>
    <scope>NUCLEOTIDE SEQUENCE [LARGE SCALE GENOMIC DNA]</scope>
    <source>
        <strain evidence="3">JCM 18410</strain>
    </source>
</reference>
<evidence type="ECO:0000256" key="1">
    <source>
        <dbReference type="SAM" id="MobiDB-lite"/>
    </source>
</evidence>
<feature type="region of interest" description="Disordered" evidence="1">
    <location>
        <begin position="14"/>
        <end position="44"/>
    </location>
</feature>
<accession>A0ABP9KG60</accession>
<dbReference type="Proteomes" id="UP001500124">
    <property type="component" value="Unassembled WGS sequence"/>
</dbReference>
<feature type="compositionally biased region" description="Basic and acidic residues" evidence="1">
    <location>
        <begin position="31"/>
        <end position="44"/>
    </location>
</feature>
<comment type="caution">
    <text evidence="2">The sequence shown here is derived from an EMBL/GenBank/DDBJ whole genome shotgun (WGS) entry which is preliminary data.</text>
</comment>
<organism evidence="2 3">
    <name type="scientific">Streptomyces similanensis</name>
    <dbReference type="NCBI Taxonomy" id="1274988"/>
    <lineage>
        <taxon>Bacteria</taxon>
        <taxon>Bacillati</taxon>
        <taxon>Actinomycetota</taxon>
        <taxon>Actinomycetes</taxon>
        <taxon>Kitasatosporales</taxon>
        <taxon>Streptomycetaceae</taxon>
        <taxon>Streptomyces</taxon>
    </lineage>
</organism>
<protein>
    <submittedName>
        <fullName evidence="2">Uncharacterized protein</fullName>
    </submittedName>
</protein>
<evidence type="ECO:0000313" key="3">
    <source>
        <dbReference type="Proteomes" id="UP001500124"/>
    </source>
</evidence>
<keyword evidence="3" id="KW-1185">Reference proteome</keyword>
<evidence type="ECO:0000313" key="2">
    <source>
        <dbReference type="EMBL" id="GAA5056155.1"/>
    </source>
</evidence>